<dbReference type="GO" id="GO:0004851">
    <property type="term" value="F:uroporphyrin-III C-methyltransferase activity"/>
    <property type="evidence" value="ECO:0007669"/>
    <property type="project" value="UniProtKB-EC"/>
</dbReference>
<dbReference type="PANTHER" id="PTHR45790">
    <property type="entry name" value="SIROHEME SYNTHASE-RELATED"/>
    <property type="match status" value="1"/>
</dbReference>
<dbReference type="PROSITE" id="PS00840">
    <property type="entry name" value="SUMT_2"/>
    <property type="match status" value="1"/>
</dbReference>
<dbReference type="InterPro" id="IPR035996">
    <property type="entry name" value="4pyrrol_Methylase_sf"/>
</dbReference>
<dbReference type="PROSITE" id="PS00839">
    <property type="entry name" value="SUMT_1"/>
    <property type="match status" value="1"/>
</dbReference>
<dbReference type="Gene3D" id="3.40.1010.10">
    <property type="entry name" value="Cobalt-precorrin-4 Transmethylase, Domain 1"/>
    <property type="match status" value="1"/>
</dbReference>
<dbReference type="InterPro" id="IPR006366">
    <property type="entry name" value="CobA/CysG_C"/>
</dbReference>
<reference evidence="10 11" key="1">
    <citation type="submission" date="2021-04" db="EMBL/GenBank/DDBJ databases">
        <authorList>
            <person name="Ivanova A."/>
        </authorList>
    </citation>
    <scope>NUCLEOTIDE SEQUENCE [LARGE SCALE GENOMIC DNA]</scope>
    <source>
        <strain evidence="10 11">G18</strain>
    </source>
</reference>
<dbReference type="SUPFAM" id="SSF53790">
    <property type="entry name" value="Tetrapyrrole methylase"/>
    <property type="match status" value="1"/>
</dbReference>
<proteinExistence type="inferred from homology"/>
<dbReference type="InterPro" id="IPR014777">
    <property type="entry name" value="4pyrrole_Mease_sub1"/>
</dbReference>
<dbReference type="Gene3D" id="3.30.950.10">
    <property type="entry name" value="Methyltransferase, Cobalt-precorrin-4 Transmethylase, Domain 2"/>
    <property type="match status" value="1"/>
</dbReference>
<keyword evidence="3 8" id="KW-0489">Methyltransferase</keyword>
<feature type="domain" description="Tetrapyrrole methylase" evidence="9">
    <location>
        <begin position="10"/>
        <end position="221"/>
    </location>
</feature>
<dbReference type="Pfam" id="PF00590">
    <property type="entry name" value="TP_methylase"/>
    <property type="match status" value="1"/>
</dbReference>
<dbReference type="Proteomes" id="UP000676565">
    <property type="component" value="Unassembled WGS sequence"/>
</dbReference>
<evidence type="ECO:0000256" key="4">
    <source>
        <dbReference type="ARBA" id="ARBA00022679"/>
    </source>
</evidence>
<dbReference type="InterPro" id="IPR003043">
    <property type="entry name" value="Uropor_MeTrfase_CS"/>
</dbReference>
<keyword evidence="4 8" id="KW-0808">Transferase</keyword>
<dbReference type="RefSeq" id="WP_210659530.1">
    <property type="nucleotide sequence ID" value="NZ_JAGKQQ010000001.1"/>
</dbReference>
<evidence type="ECO:0000256" key="5">
    <source>
        <dbReference type="ARBA" id="ARBA00022691"/>
    </source>
</evidence>
<dbReference type="InterPro" id="IPR050161">
    <property type="entry name" value="Siro_Cobalamin_biosynth"/>
</dbReference>
<evidence type="ECO:0000256" key="3">
    <source>
        <dbReference type="ARBA" id="ARBA00022603"/>
    </source>
</evidence>
<dbReference type="PANTHER" id="PTHR45790:SF3">
    <property type="entry name" value="S-ADENOSYL-L-METHIONINE-DEPENDENT UROPORPHYRINOGEN III METHYLTRANSFERASE, CHLOROPLASTIC"/>
    <property type="match status" value="1"/>
</dbReference>
<dbReference type="InterPro" id="IPR000878">
    <property type="entry name" value="4pyrrol_Mease"/>
</dbReference>
<dbReference type="CDD" id="cd11642">
    <property type="entry name" value="SUMT"/>
    <property type="match status" value="1"/>
</dbReference>
<keyword evidence="5" id="KW-0949">S-adenosyl-L-methionine</keyword>
<evidence type="ECO:0000256" key="1">
    <source>
        <dbReference type="ARBA" id="ARBA00005879"/>
    </source>
</evidence>
<keyword evidence="6" id="KW-0627">Porphyrin biosynthesis</keyword>
<evidence type="ECO:0000256" key="6">
    <source>
        <dbReference type="ARBA" id="ARBA00023244"/>
    </source>
</evidence>
<dbReference type="NCBIfam" id="TIGR01469">
    <property type="entry name" value="cobA_cysG_Cterm"/>
    <property type="match status" value="1"/>
</dbReference>
<comment type="pathway">
    <text evidence="7">Porphyrin-containing compound metabolism; siroheme biosynthesis; precorrin-2 from uroporphyrinogen III: step 1/1.</text>
</comment>
<evidence type="ECO:0000259" key="9">
    <source>
        <dbReference type="Pfam" id="PF00590"/>
    </source>
</evidence>
<sequence length="271" mass="27752">MGRFASAGVVYLVGAGPGAPDLITVRGLRVLRSADVVLHDALVSPELLEEVGPHAELVSVGKRGYCVGSAKQETINDALVRFARAGKSVCRLKCGDPCVFGRGGEEAEVLAEAGVPFEIVPGVTSAAGACAAAGIPITHRAAGQAIALVTGHHDPDSPDCTLDWSALARMPGVVFYMGVRHVAKIAAKLNDSGLSSSTPAAVIESGTLPAQRVLVGDLNDIGGRVEAATIRGPAIFVIGEVVRFREKLLGLAANATAAPGPTSTEFVRSTD</sequence>
<comment type="caution">
    <text evidence="10">The sequence shown here is derived from an EMBL/GenBank/DDBJ whole genome shotgun (WGS) entry which is preliminary data.</text>
</comment>
<dbReference type="GO" id="GO:0032259">
    <property type="term" value="P:methylation"/>
    <property type="evidence" value="ECO:0007669"/>
    <property type="project" value="UniProtKB-KW"/>
</dbReference>
<dbReference type="EMBL" id="JAGKQQ010000001">
    <property type="protein sequence ID" value="MBP3959036.1"/>
    <property type="molecule type" value="Genomic_DNA"/>
</dbReference>
<dbReference type="EC" id="2.1.1.107" evidence="2"/>
<accession>A0ABS5BZ88</accession>
<organism evidence="10 11">
    <name type="scientific">Gemmata palustris</name>
    <dbReference type="NCBI Taxonomy" id="2822762"/>
    <lineage>
        <taxon>Bacteria</taxon>
        <taxon>Pseudomonadati</taxon>
        <taxon>Planctomycetota</taxon>
        <taxon>Planctomycetia</taxon>
        <taxon>Gemmatales</taxon>
        <taxon>Gemmataceae</taxon>
        <taxon>Gemmata</taxon>
    </lineage>
</organism>
<evidence type="ECO:0000256" key="7">
    <source>
        <dbReference type="ARBA" id="ARBA00025705"/>
    </source>
</evidence>
<dbReference type="InterPro" id="IPR014776">
    <property type="entry name" value="4pyrrole_Mease_sub2"/>
</dbReference>
<evidence type="ECO:0000256" key="8">
    <source>
        <dbReference type="RuleBase" id="RU003960"/>
    </source>
</evidence>
<dbReference type="NCBIfam" id="NF004790">
    <property type="entry name" value="PRK06136.1"/>
    <property type="match status" value="1"/>
</dbReference>
<evidence type="ECO:0000256" key="2">
    <source>
        <dbReference type="ARBA" id="ARBA00012162"/>
    </source>
</evidence>
<comment type="similarity">
    <text evidence="1 8">Belongs to the precorrin methyltransferase family.</text>
</comment>
<evidence type="ECO:0000313" key="10">
    <source>
        <dbReference type="EMBL" id="MBP3959036.1"/>
    </source>
</evidence>
<protein>
    <recommendedName>
        <fullName evidence="2">uroporphyrinogen-III C-methyltransferase</fullName>
        <ecNumber evidence="2">2.1.1.107</ecNumber>
    </recommendedName>
</protein>
<gene>
    <name evidence="10" type="primary">cobA</name>
    <name evidence="10" type="ORF">J8F10_27650</name>
</gene>
<evidence type="ECO:0000313" key="11">
    <source>
        <dbReference type="Proteomes" id="UP000676565"/>
    </source>
</evidence>
<name>A0ABS5BZ88_9BACT</name>
<keyword evidence="11" id="KW-1185">Reference proteome</keyword>